<dbReference type="EMBL" id="SOEC01000032">
    <property type="protein sequence ID" value="TDX21888.1"/>
    <property type="molecule type" value="Genomic_DNA"/>
</dbReference>
<sequence>MARGTTLEQLTVMLKAEIGASPDYAANADMNFVYHQYLRRHYENLYDGWAWPFKRIERDIATAAGQRYYDWPAEIDGEQELEFWVDENGTWIRLEQGIGPGQYNSYEEGDRQDYPYRWDWQGEDQFEIWPTAALDGVTLRIVGTKNPNKLISESDVCDIDDQMVVLYAASELLLRDDPNRAQQKSNMAQQREDVVKKKLQTRKRLTMSGRSTERPAYGNTKVIAIRGQS</sequence>
<organism evidence="1 2">
    <name type="scientific">Modicisalibacter xianhensis</name>
    <dbReference type="NCBI Taxonomy" id="442341"/>
    <lineage>
        <taxon>Bacteria</taxon>
        <taxon>Pseudomonadati</taxon>
        <taxon>Pseudomonadota</taxon>
        <taxon>Gammaproteobacteria</taxon>
        <taxon>Oceanospirillales</taxon>
        <taxon>Halomonadaceae</taxon>
        <taxon>Modicisalibacter</taxon>
    </lineage>
</organism>
<evidence type="ECO:0000313" key="1">
    <source>
        <dbReference type="EMBL" id="TDX21888.1"/>
    </source>
</evidence>
<dbReference type="AlphaFoldDB" id="A0A4R8FDT1"/>
<name>A0A4R8FDT1_9GAMM</name>
<reference evidence="1 2" key="1">
    <citation type="submission" date="2019-03" db="EMBL/GenBank/DDBJ databases">
        <title>Freshwater and sediment microbial communities from various areas in North America, analyzing microbe dynamics in response to fracking.</title>
        <authorList>
            <person name="Lamendella R."/>
        </authorList>
    </citation>
    <scope>NUCLEOTIDE SEQUENCE [LARGE SCALE GENOMIC DNA]</scope>
    <source>
        <strain evidence="1 2">6_TX</strain>
    </source>
</reference>
<dbReference type="Pfam" id="PF24175">
    <property type="entry name" value="SU10_adaptor"/>
    <property type="match status" value="1"/>
</dbReference>
<protein>
    <submittedName>
        <fullName evidence="1">Uncharacterized protein</fullName>
    </submittedName>
</protein>
<dbReference type="RefSeq" id="WP_134021322.1">
    <property type="nucleotide sequence ID" value="NZ_SOEC01000032.1"/>
</dbReference>
<comment type="caution">
    <text evidence="1">The sequence shown here is derived from an EMBL/GenBank/DDBJ whole genome shotgun (WGS) entry which is preliminary data.</text>
</comment>
<proteinExistence type="predicted"/>
<dbReference type="InterPro" id="IPR056209">
    <property type="entry name" value="SU10_adaptor"/>
</dbReference>
<gene>
    <name evidence="1" type="ORF">DFO67_1327</name>
</gene>
<accession>A0A4R8FDT1</accession>
<dbReference type="Proteomes" id="UP000294489">
    <property type="component" value="Unassembled WGS sequence"/>
</dbReference>
<evidence type="ECO:0000313" key="2">
    <source>
        <dbReference type="Proteomes" id="UP000294489"/>
    </source>
</evidence>